<dbReference type="AlphaFoldDB" id="A0A6J6CC53"/>
<dbReference type="EMBL" id="CAEZSV010000035">
    <property type="protein sequence ID" value="CAB4548881.1"/>
    <property type="molecule type" value="Genomic_DNA"/>
</dbReference>
<dbReference type="InterPro" id="IPR021888">
    <property type="entry name" value="DUF3499"/>
</dbReference>
<gene>
    <name evidence="2" type="ORF">UFOPK1506_00309</name>
</gene>
<accession>A0A6J6CC53</accession>
<organism evidence="2">
    <name type="scientific">freshwater metagenome</name>
    <dbReference type="NCBI Taxonomy" id="449393"/>
    <lineage>
        <taxon>unclassified sequences</taxon>
        <taxon>metagenomes</taxon>
        <taxon>ecological metagenomes</taxon>
    </lineage>
</organism>
<dbReference type="Pfam" id="PF12005">
    <property type="entry name" value="DUF3499"/>
    <property type="match status" value="1"/>
</dbReference>
<feature type="region of interest" description="Disordered" evidence="1">
    <location>
        <begin position="96"/>
        <end position="116"/>
    </location>
</feature>
<name>A0A6J6CC53_9ZZZZ</name>
<reference evidence="2" key="1">
    <citation type="submission" date="2020-05" db="EMBL/GenBank/DDBJ databases">
        <authorList>
            <person name="Chiriac C."/>
            <person name="Salcher M."/>
            <person name="Ghai R."/>
            <person name="Kavagutti S V."/>
        </authorList>
    </citation>
    <scope>NUCLEOTIDE SEQUENCE</scope>
</reference>
<evidence type="ECO:0000256" key="1">
    <source>
        <dbReference type="SAM" id="MobiDB-lite"/>
    </source>
</evidence>
<evidence type="ECO:0000313" key="2">
    <source>
        <dbReference type="EMBL" id="CAB4548881.1"/>
    </source>
</evidence>
<protein>
    <submittedName>
        <fullName evidence="2">Unannotated protein</fullName>
    </submittedName>
</protein>
<sequence>MARLRPATRRCTRTGCAQPAVQTLTYIYGDSTVVLGPLATYAEPHSYDLCGDHGAKLTAPRGWELIRLISEESEAGPSDDDLLAIAEAVRSVITSNPHQNQPTIGRRGHLRALPSE</sequence>
<proteinExistence type="predicted"/>